<keyword evidence="3" id="KW-0804">Transcription</keyword>
<evidence type="ECO:0000256" key="5">
    <source>
        <dbReference type="SAM" id="Coils"/>
    </source>
</evidence>
<keyword evidence="2" id="KW-0238">DNA-binding</keyword>
<organism evidence="7 8">
    <name type="scientific">Funneliformis geosporum</name>
    <dbReference type="NCBI Taxonomy" id="1117311"/>
    <lineage>
        <taxon>Eukaryota</taxon>
        <taxon>Fungi</taxon>
        <taxon>Fungi incertae sedis</taxon>
        <taxon>Mucoromycota</taxon>
        <taxon>Glomeromycotina</taxon>
        <taxon>Glomeromycetes</taxon>
        <taxon>Glomerales</taxon>
        <taxon>Glomeraceae</taxon>
        <taxon>Funneliformis</taxon>
    </lineage>
</organism>
<dbReference type="Proteomes" id="UP001153678">
    <property type="component" value="Unassembled WGS sequence"/>
</dbReference>
<dbReference type="CDD" id="cd00067">
    <property type="entry name" value="GAL4"/>
    <property type="match status" value="1"/>
</dbReference>
<proteinExistence type="predicted"/>
<keyword evidence="8" id="KW-1185">Reference proteome</keyword>
<feature type="domain" description="Zn(2)-C6 fungal-type" evidence="6">
    <location>
        <begin position="23"/>
        <end position="56"/>
    </location>
</feature>
<dbReference type="AlphaFoldDB" id="A0A9W4SXA4"/>
<gene>
    <name evidence="7" type="ORF">FWILDA_LOCUS11357</name>
</gene>
<keyword evidence="4" id="KW-0539">Nucleus</keyword>
<dbReference type="GO" id="GO:0008270">
    <property type="term" value="F:zinc ion binding"/>
    <property type="evidence" value="ECO:0007669"/>
    <property type="project" value="InterPro"/>
</dbReference>
<accession>A0A9W4SXA4</accession>
<dbReference type="PROSITE" id="PS00463">
    <property type="entry name" value="ZN2_CY6_FUNGAL_1"/>
    <property type="match status" value="1"/>
</dbReference>
<dbReference type="GO" id="GO:0003677">
    <property type="term" value="F:DNA binding"/>
    <property type="evidence" value="ECO:0007669"/>
    <property type="project" value="UniProtKB-KW"/>
</dbReference>
<dbReference type="InterPro" id="IPR001138">
    <property type="entry name" value="Zn2Cys6_DnaBD"/>
</dbReference>
<name>A0A9W4SXA4_9GLOM</name>
<evidence type="ECO:0000259" key="6">
    <source>
        <dbReference type="PROSITE" id="PS50048"/>
    </source>
</evidence>
<dbReference type="SUPFAM" id="SSF57701">
    <property type="entry name" value="Zn2/Cys6 DNA-binding domain"/>
    <property type="match status" value="1"/>
</dbReference>
<dbReference type="SMART" id="SM00066">
    <property type="entry name" value="GAL4"/>
    <property type="match status" value="1"/>
</dbReference>
<comment type="caution">
    <text evidence="7">The sequence shown here is derived from an EMBL/GenBank/DDBJ whole genome shotgun (WGS) entry which is preliminary data.</text>
</comment>
<keyword evidence="5" id="KW-0175">Coiled coil</keyword>
<sequence length="424" mass="48196">MNTSSHDQPSKPQKKRGKINIVACDRCKRDKKRCDGNYLTQKTCEYCHNHNEVCVYSEPNFLRISRILNAAAKNAAAEEQESDDREKLQKQLIEHENTIINLSNQLGMKSKSDQSNTLNNIEKLYISLFANPQISIEQTIILKRLCEITHIPINMNVYGNEIRNKLSILESNVVTDEEKRQCWEELDKFINMYNDNVFNKIMQGGAASNIFGFSYPSGSTTPIPSPQFLVEEFNTSNDLNDLLCSDFQPPSDFVESTYATTINPVTTPKKRNVRKTKVFENSYEPYPSGGHIAIRPSKKETNIMVWHQNDQSEDIPIFAVDAPQNKKLPAETLQNPNVQFDNSDKVLQFQASNLLLSSNLPYGFDKVGQFSIVTSPTFSSSESYNSDDNFEYPTFLSDSVTLGSDENWLEAFPNSSGSYNKIFY</sequence>
<feature type="coiled-coil region" evidence="5">
    <location>
        <begin position="78"/>
        <end position="105"/>
    </location>
</feature>
<evidence type="ECO:0000256" key="3">
    <source>
        <dbReference type="ARBA" id="ARBA00023163"/>
    </source>
</evidence>
<dbReference type="PANTHER" id="PTHR47424:SF3">
    <property type="entry name" value="REGULATORY PROTEIN GAL4"/>
    <property type="match status" value="1"/>
</dbReference>
<dbReference type="OrthoDB" id="2346485at2759"/>
<dbReference type="EMBL" id="CAMKVN010003188">
    <property type="protein sequence ID" value="CAI2183992.1"/>
    <property type="molecule type" value="Genomic_DNA"/>
</dbReference>
<keyword evidence="1" id="KW-0805">Transcription regulation</keyword>
<dbReference type="Pfam" id="PF00172">
    <property type="entry name" value="Zn_clus"/>
    <property type="match status" value="1"/>
</dbReference>
<protein>
    <submittedName>
        <fullName evidence="7">5331_t:CDS:1</fullName>
    </submittedName>
</protein>
<evidence type="ECO:0000256" key="2">
    <source>
        <dbReference type="ARBA" id="ARBA00023125"/>
    </source>
</evidence>
<evidence type="ECO:0000256" key="4">
    <source>
        <dbReference type="ARBA" id="ARBA00023242"/>
    </source>
</evidence>
<reference evidence="7" key="1">
    <citation type="submission" date="2022-08" db="EMBL/GenBank/DDBJ databases">
        <authorList>
            <person name="Kallberg Y."/>
            <person name="Tangrot J."/>
            <person name="Rosling A."/>
        </authorList>
    </citation>
    <scope>NUCLEOTIDE SEQUENCE</scope>
    <source>
        <strain evidence="7">Wild A</strain>
    </source>
</reference>
<dbReference type="InterPro" id="IPR051127">
    <property type="entry name" value="Fungal_SecMet_Regulators"/>
</dbReference>
<dbReference type="InterPro" id="IPR036864">
    <property type="entry name" value="Zn2-C6_fun-type_DNA-bd_sf"/>
</dbReference>
<dbReference type="PANTHER" id="PTHR47424">
    <property type="entry name" value="REGULATORY PROTEIN GAL4"/>
    <property type="match status" value="1"/>
</dbReference>
<evidence type="ECO:0000256" key="1">
    <source>
        <dbReference type="ARBA" id="ARBA00023015"/>
    </source>
</evidence>
<evidence type="ECO:0000313" key="7">
    <source>
        <dbReference type="EMBL" id="CAI2183992.1"/>
    </source>
</evidence>
<dbReference type="GO" id="GO:0000981">
    <property type="term" value="F:DNA-binding transcription factor activity, RNA polymerase II-specific"/>
    <property type="evidence" value="ECO:0007669"/>
    <property type="project" value="InterPro"/>
</dbReference>
<dbReference type="PROSITE" id="PS50048">
    <property type="entry name" value="ZN2_CY6_FUNGAL_2"/>
    <property type="match status" value="1"/>
</dbReference>
<dbReference type="Gene3D" id="4.10.240.10">
    <property type="entry name" value="Zn(2)-C6 fungal-type DNA-binding domain"/>
    <property type="match status" value="1"/>
</dbReference>
<evidence type="ECO:0000313" key="8">
    <source>
        <dbReference type="Proteomes" id="UP001153678"/>
    </source>
</evidence>